<evidence type="ECO:0000313" key="2">
    <source>
        <dbReference type="EMBL" id="AUO31686.1"/>
    </source>
</evidence>
<dbReference type="EMBL" id="MG205642">
    <property type="protein sequence ID" value="AUO31780.1"/>
    <property type="molecule type" value="Genomic_DNA"/>
</dbReference>
<geneLocation type="plasmid" evidence="3">
    <name>pCS1-6</name>
</geneLocation>
<evidence type="ECO:0000313" key="3">
    <source>
        <dbReference type="EMBL" id="AUO31780.1"/>
    </source>
</evidence>
<dbReference type="PROSITE" id="PS50883">
    <property type="entry name" value="EAL"/>
    <property type="match status" value="1"/>
</dbReference>
<organism evidence="3">
    <name type="scientific">Paraclostridium sordellii</name>
    <name type="common">Clostridium sordellii</name>
    <dbReference type="NCBI Taxonomy" id="1505"/>
    <lineage>
        <taxon>Bacteria</taxon>
        <taxon>Bacillati</taxon>
        <taxon>Bacillota</taxon>
        <taxon>Clostridia</taxon>
        <taxon>Peptostreptococcales</taxon>
        <taxon>Peptostreptococcaceae</taxon>
        <taxon>Paraclostridium</taxon>
    </lineage>
</organism>
<feature type="domain" description="EAL" evidence="1">
    <location>
        <begin position="1"/>
        <end position="244"/>
    </location>
</feature>
<evidence type="ECO:0000259" key="1">
    <source>
        <dbReference type="PROSITE" id="PS50883"/>
    </source>
</evidence>
<reference evidence="3" key="1">
    <citation type="submission" date="2017-10" db="EMBL/GenBank/DDBJ databases">
        <title>Conjugative transfer of the toxin plasmid of Clostridium sordellii.</title>
        <authorList>
            <person name="Vidor C.J."/>
            <person name="Awad M."/>
            <person name="Lyras D."/>
        </authorList>
    </citation>
    <scope>NUCLEOTIDE SEQUENCE</scope>
    <source>
        <strain evidence="2">7508-A</strain>
        <strain evidence="3">7543-A</strain>
        <plasmid evidence="3">pCS1-6</plasmid>
        <plasmid evidence="2">pCS1-7</plasmid>
    </source>
</reference>
<dbReference type="PANTHER" id="PTHR33121:SF70">
    <property type="entry name" value="SIGNALING PROTEIN YKOW"/>
    <property type="match status" value="1"/>
</dbReference>
<dbReference type="EMBL" id="MG205641">
    <property type="protein sequence ID" value="AUO31686.1"/>
    <property type="molecule type" value="Genomic_DNA"/>
</dbReference>
<dbReference type="GO" id="GO:0071111">
    <property type="term" value="F:cyclic-guanylate-specific phosphodiesterase activity"/>
    <property type="evidence" value="ECO:0007669"/>
    <property type="project" value="InterPro"/>
</dbReference>
<protein>
    <recommendedName>
        <fullName evidence="1">EAL domain-containing protein</fullName>
    </recommendedName>
</protein>
<dbReference type="SUPFAM" id="SSF141868">
    <property type="entry name" value="EAL domain-like"/>
    <property type="match status" value="1"/>
</dbReference>
<dbReference type="InterPro" id="IPR050706">
    <property type="entry name" value="Cyclic-di-GMP_PDE-like"/>
</dbReference>
<dbReference type="InterPro" id="IPR001633">
    <property type="entry name" value="EAL_dom"/>
</dbReference>
<dbReference type="PANTHER" id="PTHR33121">
    <property type="entry name" value="CYCLIC DI-GMP PHOSPHODIESTERASE PDEF"/>
    <property type="match status" value="1"/>
</dbReference>
<dbReference type="Gene3D" id="3.20.20.450">
    <property type="entry name" value="EAL domain"/>
    <property type="match status" value="1"/>
</dbReference>
<proteinExistence type="predicted"/>
<sequence length="244" mass="28395">MIMRKESIKCLNILYQPKVNLKNKKITSLEALSRFKDEKGTLLNTEEVINLAKSVEEKRQLTTSVLNIVIKDLSKMELELDKLILISVNITSIEIECDDFEVWINKIFSNENLKYIPYIEFELSEKNKIENSLNMKRKIKFLKNKGFKVSFDDVGSGFNKVDIIDKYNMDLIKMDKSLIKDIKNNKKLIDMICKTAKEKGFEVVAEGIEDMETYMILKNLNCELGQGFYFHKPNSFQNILKLLA</sequence>
<name>A0A2I6SW75_PARSO</name>
<dbReference type="AlphaFoldDB" id="A0A2I6SW75"/>
<dbReference type="InterPro" id="IPR035919">
    <property type="entry name" value="EAL_sf"/>
</dbReference>
<dbReference type="Pfam" id="PF00563">
    <property type="entry name" value="EAL"/>
    <property type="match status" value="1"/>
</dbReference>
<geneLocation type="plasmid" evidence="2">
    <name>pCS1-7</name>
</geneLocation>
<dbReference type="SMART" id="SM00052">
    <property type="entry name" value="EAL"/>
    <property type="match status" value="1"/>
</dbReference>
<accession>A0A2I6SW75</accession>
<keyword evidence="3" id="KW-0614">Plasmid</keyword>
<dbReference type="CDD" id="cd01948">
    <property type="entry name" value="EAL"/>
    <property type="match status" value="1"/>
</dbReference>